<organism evidence="3 4">
    <name type="scientific">Pleurotus ostreatus (strain PC15)</name>
    <name type="common">Oyster mushroom</name>
    <dbReference type="NCBI Taxonomy" id="1137138"/>
    <lineage>
        <taxon>Eukaryota</taxon>
        <taxon>Fungi</taxon>
        <taxon>Dikarya</taxon>
        <taxon>Basidiomycota</taxon>
        <taxon>Agaricomycotina</taxon>
        <taxon>Agaricomycetes</taxon>
        <taxon>Agaricomycetidae</taxon>
        <taxon>Agaricales</taxon>
        <taxon>Pleurotineae</taxon>
        <taxon>Pleurotaceae</taxon>
        <taxon>Pleurotus</taxon>
    </lineage>
</organism>
<sequence length="668" mass="69159">MAQRNFPRAPNIYVMWRQFGSRTVKGQHGQHGQPGPCELAAKKDEACSRGGDLRPFLSNDLHIPPQSHLGNDTFSWCRCSPIAYSLAVACARCQSKEAPKWDTWTTGCKKPLDIRLHPAVGNLLKIPVEAFADVSRIGHTPLSGIFCGHGQGSSASSASSTSSSSSLTTSAPHHSSTDISVSSTLTSSPTLSTDTFSSANISSTDATSISATTSLNATTTSTLLSSTPSASATIFTSIPKASGSQMSTNETSTSTSSTSTGELEPVSGSISHGITTLSPEVVPSSRSRTSTAHNAPTSSQNRGPTGSRTPTTSSVAPTATVTTPPQSDADGALAVSPTHSSKSSARQQVVVVVSSSSATWWTVTSSSTNTIAPSSAPKTSTSSFSRSHIPTSSPTPSQPNNGPSIPTIGHASPTSLDRTSTPTPTPSSSSTVLQSTDDTIKTQWKIAGSVLGVVFAGSIIAAVVLLFRFRRRRRQFAPSAQYARMYMYNSSGEGGGYGSLEGGGLPGGRGGTAELKSPREMMVVQKDLDRERLLGGRGGTPLASQVDLAGEHKAVKGGGEGSLKGGPVGEAFTTSRNVTAASLPPRLSIPDSYYNPDSEPCSPAAESSINMYLSPTSTGDEHHTDSNHSSSSPPSAGSSIHRRRHSSIFGGALRPLPLPSVPETSSRA</sequence>
<protein>
    <submittedName>
        <fullName evidence="3">Uncharacterized protein</fullName>
    </submittedName>
</protein>
<dbReference type="EMBL" id="KL198004">
    <property type="protein sequence ID" value="KDQ33451.1"/>
    <property type="molecule type" value="Genomic_DNA"/>
</dbReference>
<proteinExistence type="predicted"/>
<keyword evidence="2" id="KW-0472">Membrane</keyword>
<feature type="compositionally biased region" description="Low complexity" evidence="1">
    <location>
        <begin position="364"/>
        <end position="404"/>
    </location>
</feature>
<gene>
    <name evidence="3" type="ORF">PLEOSDRAFT_1099415</name>
</gene>
<keyword evidence="2" id="KW-1133">Transmembrane helix</keyword>
<feature type="compositionally biased region" description="Polar residues" evidence="1">
    <location>
        <begin position="268"/>
        <end position="301"/>
    </location>
</feature>
<evidence type="ECO:0000313" key="3">
    <source>
        <dbReference type="EMBL" id="KDQ33451.1"/>
    </source>
</evidence>
<dbReference type="InParanoid" id="A0A067PC35"/>
<dbReference type="STRING" id="1137138.A0A067PC35"/>
<dbReference type="HOGENOM" id="CLU_411092_0_0_1"/>
<keyword evidence="2" id="KW-0812">Transmembrane</keyword>
<evidence type="ECO:0000256" key="2">
    <source>
        <dbReference type="SAM" id="Phobius"/>
    </source>
</evidence>
<feature type="compositionally biased region" description="Low complexity" evidence="1">
    <location>
        <begin position="247"/>
        <end position="260"/>
    </location>
</feature>
<dbReference type="AlphaFoldDB" id="A0A067PC35"/>
<feature type="compositionally biased region" description="Low complexity" evidence="1">
    <location>
        <begin position="412"/>
        <end position="436"/>
    </location>
</feature>
<feature type="region of interest" description="Disordered" evidence="1">
    <location>
        <begin position="611"/>
        <end position="668"/>
    </location>
</feature>
<feature type="compositionally biased region" description="Low complexity" evidence="1">
    <location>
        <begin position="302"/>
        <end position="325"/>
    </location>
</feature>
<dbReference type="OrthoDB" id="10610083at2759"/>
<reference evidence="4" key="1">
    <citation type="journal article" date="2014" name="Proc. Natl. Acad. Sci. U.S.A.">
        <title>Extensive sampling of basidiomycete genomes demonstrates inadequacy of the white-rot/brown-rot paradigm for wood decay fungi.</title>
        <authorList>
            <person name="Riley R."/>
            <person name="Salamov A.A."/>
            <person name="Brown D.W."/>
            <person name="Nagy L.G."/>
            <person name="Floudas D."/>
            <person name="Held B.W."/>
            <person name="Levasseur A."/>
            <person name="Lombard V."/>
            <person name="Morin E."/>
            <person name="Otillar R."/>
            <person name="Lindquist E.A."/>
            <person name="Sun H."/>
            <person name="LaButti K.M."/>
            <person name="Schmutz J."/>
            <person name="Jabbour D."/>
            <person name="Luo H."/>
            <person name="Baker S.E."/>
            <person name="Pisabarro A.G."/>
            <person name="Walton J.D."/>
            <person name="Blanchette R.A."/>
            <person name="Henrissat B."/>
            <person name="Martin F."/>
            <person name="Cullen D."/>
            <person name="Hibbett D.S."/>
            <person name="Grigoriev I.V."/>
        </authorList>
    </citation>
    <scope>NUCLEOTIDE SEQUENCE [LARGE SCALE GENOMIC DNA]</scope>
    <source>
        <strain evidence="4">PC15</strain>
    </source>
</reference>
<evidence type="ECO:0000313" key="4">
    <source>
        <dbReference type="Proteomes" id="UP000027073"/>
    </source>
</evidence>
<feature type="region of interest" description="Disordered" evidence="1">
    <location>
        <begin position="157"/>
        <end position="187"/>
    </location>
</feature>
<evidence type="ECO:0000256" key="1">
    <source>
        <dbReference type="SAM" id="MobiDB-lite"/>
    </source>
</evidence>
<accession>A0A067PC35</accession>
<feature type="region of interest" description="Disordered" evidence="1">
    <location>
        <begin position="241"/>
        <end position="348"/>
    </location>
</feature>
<feature type="region of interest" description="Disordered" evidence="1">
    <location>
        <begin position="364"/>
        <end position="436"/>
    </location>
</feature>
<feature type="compositionally biased region" description="Low complexity" evidence="1">
    <location>
        <begin position="627"/>
        <end position="639"/>
    </location>
</feature>
<name>A0A067PC35_PLEO1</name>
<dbReference type="Proteomes" id="UP000027073">
    <property type="component" value="Unassembled WGS sequence"/>
</dbReference>
<feature type="transmembrane region" description="Helical" evidence="2">
    <location>
        <begin position="446"/>
        <end position="467"/>
    </location>
</feature>